<dbReference type="NCBIfam" id="TIGR01221">
    <property type="entry name" value="rmlC"/>
    <property type="match status" value="1"/>
</dbReference>
<name>A0A0M2NKT3_9FIRM</name>
<evidence type="ECO:0000256" key="2">
    <source>
        <dbReference type="PIRSR" id="PIRSR600888-3"/>
    </source>
</evidence>
<dbReference type="PANTHER" id="PTHR21047">
    <property type="entry name" value="DTDP-6-DEOXY-D-GLUCOSE-3,5 EPIMERASE"/>
    <property type="match status" value="1"/>
</dbReference>
<proteinExistence type="inferred from homology"/>
<dbReference type="OrthoDB" id="9800680at2"/>
<dbReference type="InterPro" id="IPR000888">
    <property type="entry name" value="RmlC-like"/>
</dbReference>
<evidence type="ECO:0000313" key="5">
    <source>
        <dbReference type="Proteomes" id="UP000034076"/>
    </source>
</evidence>
<sequence>MKTIETGIEGLVVIEPDCHGDHRGWFMETYSKPKFEELGITCEFVQDNQSFSAQKGTLRGLHFQIEPMAQSKLLRCTRGKILDVAVDLRKNSPTYKKWYSIELSAENKLQFFMPAGMAHGFVTLTDDVEVQYKVDKVYAPECDRSVRFDDPEIDVDWGIAEPILSEKDLKAPLLKDSDANF</sequence>
<accession>A0A0M2NKT3</accession>
<reference evidence="4 5" key="1">
    <citation type="submission" date="2015-04" db="EMBL/GenBank/DDBJ databases">
        <title>Draft genome sequence of bacteremic isolate Catabacter hongkongensis type strain HKU16T.</title>
        <authorList>
            <person name="Lau S.K."/>
            <person name="Teng J.L."/>
            <person name="Huang Y."/>
            <person name="Curreem S.O."/>
            <person name="Tsui S.K."/>
            <person name="Woo P.C."/>
        </authorList>
    </citation>
    <scope>NUCLEOTIDE SEQUENCE [LARGE SCALE GENOMIC DNA]</scope>
    <source>
        <strain evidence="4 5">HKU16</strain>
    </source>
</reference>
<feature type="site" description="Participates in a stacking interaction with the thymidine ring of dTDP-4-oxo-6-deoxyglucose" evidence="2">
    <location>
        <position position="138"/>
    </location>
</feature>
<comment type="similarity">
    <text evidence="3">Belongs to the dTDP-4-dehydrorhamnose 3,5-epimerase family.</text>
</comment>
<dbReference type="Pfam" id="PF00908">
    <property type="entry name" value="dTDP_sugar_isom"/>
    <property type="match status" value="1"/>
</dbReference>
<comment type="pathway">
    <text evidence="3">Carbohydrate biosynthesis; dTDP-L-rhamnose biosynthesis.</text>
</comment>
<dbReference type="GO" id="GO:0005829">
    <property type="term" value="C:cytosol"/>
    <property type="evidence" value="ECO:0007669"/>
    <property type="project" value="TreeGrafter"/>
</dbReference>
<evidence type="ECO:0000256" key="1">
    <source>
        <dbReference type="PIRSR" id="PIRSR600888-1"/>
    </source>
</evidence>
<keyword evidence="3 4" id="KW-0413">Isomerase</keyword>
<dbReference type="RefSeq" id="WP_046443525.1">
    <property type="nucleotide sequence ID" value="NZ_LAYJ01000097.1"/>
</dbReference>
<comment type="caution">
    <text evidence="4">The sequence shown here is derived from an EMBL/GenBank/DDBJ whole genome shotgun (WGS) entry which is preliminary data.</text>
</comment>
<protein>
    <recommendedName>
        <fullName evidence="3">dTDP-4-dehydrorhamnose 3,5-epimerase</fullName>
        <ecNumber evidence="3">5.1.3.13</ecNumber>
    </recommendedName>
    <alternativeName>
        <fullName evidence="3">Thymidine diphospho-4-keto-rhamnose 3,5-epimerase</fullName>
    </alternativeName>
</protein>
<dbReference type="AlphaFoldDB" id="A0A0M2NKT3"/>
<dbReference type="Proteomes" id="UP000034076">
    <property type="component" value="Unassembled WGS sequence"/>
</dbReference>
<dbReference type="GO" id="GO:0000271">
    <property type="term" value="P:polysaccharide biosynthetic process"/>
    <property type="evidence" value="ECO:0007669"/>
    <property type="project" value="TreeGrafter"/>
</dbReference>
<comment type="subunit">
    <text evidence="3">Homodimer.</text>
</comment>
<organism evidence="4 5">
    <name type="scientific">Christensenella hongkongensis</name>
    <dbReference type="NCBI Taxonomy" id="270498"/>
    <lineage>
        <taxon>Bacteria</taxon>
        <taxon>Bacillati</taxon>
        <taxon>Bacillota</taxon>
        <taxon>Clostridia</taxon>
        <taxon>Christensenellales</taxon>
        <taxon>Christensenellaceae</taxon>
        <taxon>Christensenella</taxon>
    </lineage>
</organism>
<keyword evidence="5" id="KW-1185">Reference proteome</keyword>
<dbReference type="GO" id="GO:0019305">
    <property type="term" value="P:dTDP-rhamnose biosynthetic process"/>
    <property type="evidence" value="ECO:0007669"/>
    <property type="project" value="UniProtKB-UniRule"/>
</dbReference>
<dbReference type="UniPathway" id="UPA00124"/>
<dbReference type="EC" id="5.1.3.13" evidence="3"/>
<dbReference type="PATRIC" id="fig|270498.16.peg.2555"/>
<dbReference type="STRING" id="270498.CHK_1651"/>
<dbReference type="SUPFAM" id="SSF51182">
    <property type="entry name" value="RmlC-like cupins"/>
    <property type="match status" value="1"/>
</dbReference>
<dbReference type="GO" id="GO:0008830">
    <property type="term" value="F:dTDP-4-dehydrorhamnose 3,5-epimerase activity"/>
    <property type="evidence" value="ECO:0007669"/>
    <property type="project" value="UniProtKB-UniRule"/>
</dbReference>
<gene>
    <name evidence="4" type="ORF">CHK_1651</name>
</gene>
<dbReference type="Gene3D" id="2.60.120.10">
    <property type="entry name" value="Jelly Rolls"/>
    <property type="match status" value="1"/>
</dbReference>
<dbReference type="PANTHER" id="PTHR21047:SF2">
    <property type="entry name" value="THYMIDINE DIPHOSPHO-4-KETO-RHAMNOSE 3,5-EPIMERASE"/>
    <property type="match status" value="1"/>
</dbReference>
<evidence type="ECO:0000313" key="4">
    <source>
        <dbReference type="EMBL" id="KKI50860.1"/>
    </source>
</evidence>
<dbReference type="InterPro" id="IPR014710">
    <property type="entry name" value="RmlC-like_jellyroll"/>
</dbReference>
<dbReference type="EMBL" id="LAYJ01000097">
    <property type="protein sequence ID" value="KKI50860.1"/>
    <property type="molecule type" value="Genomic_DNA"/>
</dbReference>
<evidence type="ECO:0000256" key="3">
    <source>
        <dbReference type="RuleBase" id="RU364069"/>
    </source>
</evidence>
<feature type="active site" description="Proton donor" evidence="1">
    <location>
        <position position="132"/>
    </location>
</feature>
<comment type="function">
    <text evidence="3">Catalyzes the epimerization of the C3' and C5'positions of dTDP-6-deoxy-D-xylo-4-hexulose, forming dTDP-6-deoxy-L-lyxo-4-hexulose.</text>
</comment>
<feature type="active site" description="Proton acceptor" evidence="1">
    <location>
        <position position="62"/>
    </location>
</feature>
<dbReference type="CDD" id="cd00438">
    <property type="entry name" value="cupin_RmlC"/>
    <property type="match status" value="1"/>
</dbReference>
<dbReference type="InterPro" id="IPR011051">
    <property type="entry name" value="RmlC_Cupin_sf"/>
</dbReference>
<comment type="catalytic activity">
    <reaction evidence="3">
        <text>dTDP-4-dehydro-6-deoxy-alpha-D-glucose = dTDP-4-dehydro-beta-L-rhamnose</text>
        <dbReference type="Rhea" id="RHEA:16969"/>
        <dbReference type="ChEBI" id="CHEBI:57649"/>
        <dbReference type="ChEBI" id="CHEBI:62830"/>
        <dbReference type="EC" id="5.1.3.13"/>
    </reaction>
</comment>